<evidence type="ECO:0000256" key="7">
    <source>
        <dbReference type="ARBA" id="ARBA00023027"/>
    </source>
</evidence>
<dbReference type="GO" id="GO:0003950">
    <property type="term" value="F:NAD+ poly-ADP-ribosyltransferase activity"/>
    <property type="evidence" value="ECO:0007669"/>
    <property type="project" value="TreeGrafter"/>
</dbReference>
<dbReference type="PANTHER" id="PTHR10339">
    <property type="entry name" value="ADP-RIBOSYLTRANSFERASE"/>
    <property type="match status" value="1"/>
</dbReference>
<proteinExistence type="inferred from homology"/>
<comment type="catalytic activity">
    <reaction evidence="9 10">
        <text>L-arginyl-[protein] + NAD(+) = N(omega)-(ADP-D-ribosyl)-L-arginyl-[protein] + nicotinamide + H(+)</text>
        <dbReference type="Rhea" id="RHEA:19149"/>
        <dbReference type="Rhea" id="RHEA-COMP:10532"/>
        <dbReference type="Rhea" id="RHEA-COMP:15087"/>
        <dbReference type="ChEBI" id="CHEBI:15378"/>
        <dbReference type="ChEBI" id="CHEBI:17154"/>
        <dbReference type="ChEBI" id="CHEBI:29965"/>
        <dbReference type="ChEBI" id="CHEBI:57540"/>
        <dbReference type="ChEBI" id="CHEBI:142554"/>
        <dbReference type="EC" id="2.4.2.31"/>
    </reaction>
</comment>
<keyword evidence="6 10" id="KW-0521">NADP</keyword>
<evidence type="ECO:0000256" key="10">
    <source>
        <dbReference type="RuleBase" id="RU361228"/>
    </source>
</evidence>
<dbReference type="PRINTS" id="PR00970">
    <property type="entry name" value="RIBTRNSFRASE"/>
</dbReference>
<dbReference type="PROSITE" id="PS51996">
    <property type="entry name" value="TR_MART"/>
    <property type="match status" value="1"/>
</dbReference>
<name>A0A6G1QS79_CHAAH</name>
<dbReference type="InterPro" id="IPR050999">
    <property type="entry name" value="ADP-ribosyltransferase_ARG"/>
</dbReference>
<dbReference type="GO" id="GO:0016779">
    <property type="term" value="F:nucleotidyltransferase activity"/>
    <property type="evidence" value="ECO:0007669"/>
    <property type="project" value="UniProtKB-KW"/>
</dbReference>
<keyword evidence="3 10" id="KW-0808">Transferase</keyword>
<gene>
    <name evidence="11" type="ORF">EXN66_Car021035</name>
</gene>
<evidence type="ECO:0000256" key="6">
    <source>
        <dbReference type="ARBA" id="ARBA00022857"/>
    </source>
</evidence>
<keyword evidence="5 10" id="KW-0732">Signal</keyword>
<dbReference type="Gene3D" id="3.90.176.10">
    <property type="entry name" value="Toxin ADP-ribosyltransferase, Chain A, domain 1"/>
    <property type="match status" value="1"/>
</dbReference>
<keyword evidence="7 10" id="KW-0520">NAD</keyword>
<organism evidence="11 12">
    <name type="scientific">Channa argus</name>
    <name type="common">Northern snakehead</name>
    <name type="synonym">Ophicephalus argus</name>
    <dbReference type="NCBI Taxonomy" id="215402"/>
    <lineage>
        <taxon>Eukaryota</taxon>
        <taxon>Metazoa</taxon>
        <taxon>Chordata</taxon>
        <taxon>Craniata</taxon>
        <taxon>Vertebrata</taxon>
        <taxon>Euteleostomi</taxon>
        <taxon>Actinopterygii</taxon>
        <taxon>Neopterygii</taxon>
        <taxon>Teleostei</taxon>
        <taxon>Neoteleostei</taxon>
        <taxon>Acanthomorphata</taxon>
        <taxon>Anabantaria</taxon>
        <taxon>Anabantiformes</taxon>
        <taxon>Channoidei</taxon>
        <taxon>Channidae</taxon>
        <taxon>Channa</taxon>
    </lineage>
</organism>
<sequence>MKMKIPAPLPLLLCWMLLMDPEMILLGSPETIELNMADEAVDDMFYGCTKEMETKVKEKPFKHDNQKDLERAWKVASKCAKKEHDEDKDLTINHTRAICAYTSYFYKDINNAVRSGKNIYGSTFQYHQFYYWLTTAIQILKKNQPNCHKVYRRETKKFTGEINKVVRFGSFTSTSFRTNKTNFGSETCFYINTCLGAFLKNYPTFNDSEQEVLIPPYEQFKISDIKVGVGKFKDMQDCKKTFILKSEGLLSNVNCRLINN</sequence>
<keyword evidence="8" id="KW-1015">Disulfide bond</keyword>
<comment type="similarity">
    <text evidence="1 10">Belongs to the Arg-specific ADP-ribosyltransferase family.</text>
</comment>
<feature type="chain" id="PRO_5026372938" description="NAD(P)(+)--arginine ADP-ribosyltransferase" evidence="10">
    <location>
        <begin position="27"/>
        <end position="260"/>
    </location>
</feature>
<accession>A0A6G1QS79</accession>
<evidence type="ECO:0000256" key="5">
    <source>
        <dbReference type="ARBA" id="ARBA00022729"/>
    </source>
</evidence>
<evidence type="ECO:0000256" key="3">
    <source>
        <dbReference type="ARBA" id="ARBA00022679"/>
    </source>
</evidence>
<evidence type="ECO:0000313" key="12">
    <source>
        <dbReference type="Proteomes" id="UP000503349"/>
    </source>
</evidence>
<dbReference type="Proteomes" id="UP000503349">
    <property type="component" value="Chromosome 21"/>
</dbReference>
<evidence type="ECO:0000256" key="1">
    <source>
        <dbReference type="ARBA" id="ARBA00009558"/>
    </source>
</evidence>
<protein>
    <recommendedName>
        <fullName evidence="10">NAD(P)(+)--arginine ADP-ribosyltransferase</fullName>
        <ecNumber evidence="10">2.4.2.31</ecNumber>
    </recommendedName>
    <alternativeName>
        <fullName evidence="10">Mono(ADP-ribosyl)transferase</fullName>
    </alternativeName>
</protein>
<dbReference type="EMBL" id="CM015732">
    <property type="protein sequence ID" value="KAF3705344.1"/>
    <property type="molecule type" value="Genomic_DNA"/>
</dbReference>
<dbReference type="FunFam" id="3.90.176.10:FF:000001">
    <property type="entry name" value="NAD(P)(+)--arginine ADP-ribosyltransferase"/>
    <property type="match status" value="1"/>
</dbReference>
<evidence type="ECO:0000256" key="2">
    <source>
        <dbReference type="ARBA" id="ARBA00022676"/>
    </source>
</evidence>
<feature type="signal peptide" evidence="10">
    <location>
        <begin position="1"/>
        <end position="26"/>
    </location>
</feature>
<reference evidence="11 12" key="1">
    <citation type="submission" date="2019-02" db="EMBL/GenBank/DDBJ databases">
        <title>Opniocepnalus argus genome.</title>
        <authorList>
            <person name="Zhou C."/>
            <person name="Xiao S."/>
        </authorList>
    </citation>
    <scope>NUCLEOTIDE SEQUENCE [LARGE SCALE GENOMIC DNA]</scope>
    <source>
        <strain evidence="11">OARG1902GOOAL</strain>
        <tissue evidence="11">Muscle</tissue>
    </source>
</reference>
<evidence type="ECO:0000313" key="11">
    <source>
        <dbReference type="EMBL" id="KAF3705344.1"/>
    </source>
</evidence>
<dbReference type="Pfam" id="PF01129">
    <property type="entry name" value="ART"/>
    <property type="match status" value="1"/>
</dbReference>
<dbReference type="SUPFAM" id="SSF56399">
    <property type="entry name" value="ADP-ribosylation"/>
    <property type="match status" value="1"/>
</dbReference>
<keyword evidence="4" id="KW-0548">Nucleotidyltransferase</keyword>
<evidence type="ECO:0000256" key="9">
    <source>
        <dbReference type="ARBA" id="ARBA00047597"/>
    </source>
</evidence>
<dbReference type="PANTHER" id="PTHR10339:SF29">
    <property type="entry name" value="NAD(P)(+)--ARGININE ADP-RIBOSYLTRANSFERASE"/>
    <property type="match status" value="1"/>
</dbReference>
<dbReference type="EC" id="2.4.2.31" evidence="10"/>
<dbReference type="GO" id="GO:0106274">
    <property type="term" value="F:NAD+-protein-arginine ADP-ribosyltransferase activity"/>
    <property type="evidence" value="ECO:0007669"/>
    <property type="project" value="UniProtKB-EC"/>
</dbReference>
<keyword evidence="2 10" id="KW-0328">Glycosyltransferase</keyword>
<keyword evidence="12" id="KW-1185">Reference proteome</keyword>
<dbReference type="AlphaFoldDB" id="A0A6G1QS79"/>
<evidence type="ECO:0000256" key="4">
    <source>
        <dbReference type="ARBA" id="ARBA00022695"/>
    </source>
</evidence>
<evidence type="ECO:0000256" key="8">
    <source>
        <dbReference type="ARBA" id="ARBA00023157"/>
    </source>
</evidence>
<dbReference type="InterPro" id="IPR000768">
    <property type="entry name" value="ART"/>
</dbReference>
<reference evidence="12" key="2">
    <citation type="submission" date="2019-02" db="EMBL/GenBank/DDBJ databases">
        <title>Opniocepnalus argus Var Kimnra genome.</title>
        <authorList>
            <person name="Zhou C."/>
            <person name="Xiao S."/>
        </authorList>
    </citation>
    <scope>NUCLEOTIDE SEQUENCE [LARGE SCALE GENOMIC DNA]</scope>
</reference>